<keyword evidence="1" id="KW-0472">Membrane</keyword>
<accession>A0A9D5ADH4</accession>
<dbReference type="Proteomes" id="UP001058974">
    <property type="component" value="Chromosome 5"/>
</dbReference>
<reference evidence="2 3" key="1">
    <citation type="journal article" date="2022" name="Nat. Genet.">
        <title>Improved pea reference genome and pan-genome highlight genomic features and evolutionary characteristics.</title>
        <authorList>
            <person name="Yang T."/>
            <person name="Liu R."/>
            <person name="Luo Y."/>
            <person name="Hu S."/>
            <person name="Wang D."/>
            <person name="Wang C."/>
            <person name="Pandey M.K."/>
            <person name="Ge S."/>
            <person name="Xu Q."/>
            <person name="Li N."/>
            <person name="Li G."/>
            <person name="Huang Y."/>
            <person name="Saxena R.K."/>
            <person name="Ji Y."/>
            <person name="Li M."/>
            <person name="Yan X."/>
            <person name="He Y."/>
            <person name="Liu Y."/>
            <person name="Wang X."/>
            <person name="Xiang C."/>
            <person name="Varshney R.K."/>
            <person name="Ding H."/>
            <person name="Gao S."/>
            <person name="Zong X."/>
        </authorList>
    </citation>
    <scope>NUCLEOTIDE SEQUENCE [LARGE SCALE GENOMIC DNA]</scope>
    <source>
        <strain evidence="2 3">cv. Zhongwan 6</strain>
    </source>
</reference>
<proteinExistence type="predicted"/>
<evidence type="ECO:0000313" key="3">
    <source>
        <dbReference type="Proteomes" id="UP001058974"/>
    </source>
</evidence>
<keyword evidence="1" id="KW-0812">Transmembrane</keyword>
<protein>
    <submittedName>
        <fullName evidence="2">Uncharacterized protein</fullName>
    </submittedName>
</protein>
<dbReference type="AlphaFoldDB" id="A0A9D5ADH4"/>
<keyword evidence="3" id="KW-1185">Reference proteome</keyword>
<evidence type="ECO:0000313" key="2">
    <source>
        <dbReference type="EMBL" id="KAI5403881.1"/>
    </source>
</evidence>
<organism evidence="2 3">
    <name type="scientific">Pisum sativum</name>
    <name type="common">Garden pea</name>
    <name type="synonym">Lathyrus oleraceus</name>
    <dbReference type="NCBI Taxonomy" id="3888"/>
    <lineage>
        <taxon>Eukaryota</taxon>
        <taxon>Viridiplantae</taxon>
        <taxon>Streptophyta</taxon>
        <taxon>Embryophyta</taxon>
        <taxon>Tracheophyta</taxon>
        <taxon>Spermatophyta</taxon>
        <taxon>Magnoliopsida</taxon>
        <taxon>eudicotyledons</taxon>
        <taxon>Gunneridae</taxon>
        <taxon>Pentapetalae</taxon>
        <taxon>rosids</taxon>
        <taxon>fabids</taxon>
        <taxon>Fabales</taxon>
        <taxon>Fabaceae</taxon>
        <taxon>Papilionoideae</taxon>
        <taxon>50 kb inversion clade</taxon>
        <taxon>NPAAA clade</taxon>
        <taxon>Hologalegina</taxon>
        <taxon>IRL clade</taxon>
        <taxon>Fabeae</taxon>
        <taxon>Lathyrus</taxon>
    </lineage>
</organism>
<evidence type="ECO:0000256" key="1">
    <source>
        <dbReference type="SAM" id="Phobius"/>
    </source>
</evidence>
<name>A0A9D5ADH4_PEA</name>
<keyword evidence="1" id="KW-1133">Transmembrane helix</keyword>
<dbReference type="EMBL" id="JAMSHJ010000005">
    <property type="protein sequence ID" value="KAI5403881.1"/>
    <property type="molecule type" value="Genomic_DNA"/>
</dbReference>
<feature type="transmembrane region" description="Helical" evidence="1">
    <location>
        <begin position="32"/>
        <end position="49"/>
    </location>
</feature>
<gene>
    <name evidence="2" type="ORF">KIW84_051141</name>
</gene>
<comment type="caution">
    <text evidence="2">The sequence shown here is derived from an EMBL/GenBank/DDBJ whole genome shotgun (WGS) entry which is preliminary data.</text>
</comment>
<dbReference type="Gramene" id="Psat5g033040.1">
    <property type="protein sequence ID" value="Psat5g033040.1.cds"/>
    <property type="gene ID" value="Psat5g033040"/>
</dbReference>
<dbReference type="Gramene" id="Psat05G0114100-T1">
    <property type="protein sequence ID" value="KAI5403881.1"/>
    <property type="gene ID" value="KIW84_051141"/>
</dbReference>
<sequence>MSIKGRVHFTQHNCHPFKFICQSNRRKKMTHSLSATMLLALLIFTTIIWKARTCELTRIGGGCPDLSKCRETCLPCYKGIGQVKYYCRSGGFPILLPTCVCVMTKGAPCQVPGCPKPPPAALPANFNQSQMNITA</sequence>